<dbReference type="Proteomes" id="UP000799778">
    <property type="component" value="Unassembled WGS sequence"/>
</dbReference>
<evidence type="ECO:0008006" key="4">
    <source>
        <dbReference type="Google" id="ProtNLM"/>
    </source>
</evidence>
<dbReference type="RefSeq" id="XP_033381322.1">
    <property type="nucleotide sequence ID" value="XM_033534088.1"/>
</dbReference>
<protein>
    <recommendedName>
        <fullName evidence="4">HAUS augmin-like complex subunit 3 N-terminal domain-containing protein</fullName>
    </recommendedName>
</protein>
<dbReference type="OrthoDB" id="5314201at2759"/>
<dbReference type="GeneID" id="54291485"/>
<evidence type="ECO:0000256" key="1">
    <source>
        <dbReference type="SAM" id="Coils"/>
    </source>
</evidence>
<accession>A0A6A5XJ55</accession>
<organism evidence="2 3">
    <name type="scientific">Aaosphaeria arxii CBS 175.79</name>
    <dbReference type="NCBI Taxonomy" id="1450172"/>
    <lineage>
        <taxon>Eukaryota</taxon>
        <taxon>Fungi</taxon>
        <taxon>Dikarya</taxon>
        <taxon>Ascomycota</taxon>
        <taxon>Pezizomycotina</taxon>
        <taxon>Dothideomycetes</taxon>
        <taxon>Pleosporomycetidae</taxon>
        <taxon>Pleosporales</taxon>
        <taxon>Pleosporales incertae sedis</taxon>
        <taxon>Aaosphaeria</taxon>
    </lineage>
</organism>
<sequence>MSEEAAAHHLLNVLEERELNVDLDKVLAAFEDENTKKEAAAWVNEYLNEETLLTREELEVYKFMQKKGLISRHNLDNAPIRPLLDHELSSAIESLEISTAAIGEQCKVLEAQASALKALQAMGKPNMKVEHARNERRRKEQQEKARLDITIEDVVTSINEQLGDAQRDVETEKSALDSFLVERLASDDKILTALPGIVSKIMVEPEVDENEKFVDQWCKAIVSFRTAEIKARVDIAYMEGLKTFSEADVPEMSDEEAREQKTALQAELETLHSEVASVAEMVVEHDLRKPIMDGIERRDRDQKEARAAWLDYVLSTLDFMAKRLDIVSNHAKDVHEFQHAFALVREEAAKRMPEPIAETPKSSRKRTISRPSLDFTPAVKFKPAKNLDLPPSVQDALRHAGVSFSQDSLEELQESLSRTLIERQEKLAQHYESATVTAHDKLAERFDKADAELRDILDAVYADTKFKTVRLTDEQLEAEMKTLEEQLEEGEQKLLVAETESLSMEDPKVKAFVEKYAR</sequence>
<keyword evidence="1" id="KW-0175">Coiled coil</keyword>
<dbReference type="EMBL" id="ML978072">
    <property type="protein sequence ID" value="KAF2012983.1"/>
    <property type="molecule type" value="Genomic_DNA"/>
</dbReference>
<reference evidence="2" key="1">
    <citation type="journal article" date="2020" name="Stud. Mycol.">
        <title>101 Dothideomycetes genomes: a test case for predicting lifestyles and emergence of pathogens.</title>
        <authorList>
            <person name="Haridas S."/>
            <person name="Albert R."/>
            <person name="Binder M."/>
            <person name="Bloem J."/>
            <person name="Labutti K."/>
            <person name="Salamov A."/>
            <person name="Andreopoulos B."/>
            <person name="Baker S."/>
            <person name="Barry K."/>
            <person name="Bills G."/>
            <person name="Bluhm B."/>
            <person name="Cannon C."/>
            <person name="Castanera R."/>
            <person name="Culley D."/>
            <person name="Daum C."/>
            <person name="Ezra D."/>
            <person name="Gonzalez J."/>
            <person name="Henrissat B."/>
            <person name="Kuo A."/>
            <person name="Liang C."/>
            <person name="Lipzen A."/>
            <person name="Lutzoni F."/>
            <person name="Magnuson J."/>
            <person name="Mondo S."/>
            <person name="Nolan M."/>
            <person name="Ohm R."/>
            <person name="Pangilinan J."/>
            <person name="Park H.-J."/>
            <person name="Ramirez L."/>
            <person name="Alfaro M."/>
            <person name="Sun H."/>
            <person name="Tritt A."/>
            <person name="Yoshinaga Y."/>
            <person name="Zwiers L.-H."/>
            <person name="Turgeon B."/>
            <person name="Goodwin S."/>
            <person name="Spatafora J."/>
            <person name="Crous P."/>
            <person name="Grigoriev I."/>
        </authorList>
    </citation>
    <scope>NUCLEOTIDE SEQUENCE</scope>
    <source>
        <strain evidence="2">CBS 175.79</strain>
    </source>
</reference>
<keyword evidence="3" id="KW-1185">Reference proteome</keyword>
<proteinExistence type="predicted"/>
<gene>
    <name evidence="2" type="ORF">BU24DRAFT_494881</name>
</gene>
<dbReference type="AlphaFoldDB" id="A0A6A5XJ55"/>
<evidence type="ECO:0000313" key="3">
    <source>
        <dbReference type="Proteomes" id="UP000799778"/>
    </source>
</evidence>
<evidence type="ECO:0000313" key="2">
    <source>
        <dbReference type="EMBL" id="KAF2012983.1"/>
    </source>
</evidence>
<name>A0A6A5XJ55_9PLEO</name>
<feature type="coiled-coil region" evidence="1">
    <location>
        <begin position="466"/>
        <end position="500"/>
    </location>
</feature>